<dbReference type="Proteomes" id="UP000825051">
    <property type="component" value="Chromosome"/>
</dbReference>
<dbReference type="KEGG" id="ole:K0B96_03150"/>
<keyword evidence="1" id="KW-0813">Transport</keyword>
<name>A0A8F9XHR8_9BACT</name>
<dbReference type="GO" id="GO:0019867">
    <property type="term" value="C:outer membrane"/>
    <property type="evidence" value="ECO:0007669"/>
    <property type="project" value="InterPro"/>
</dbReference>
<evidence type="ECO:0000256" key="1">
    <source>
        <dbReference type="ARBA" id="ARBA00022448"/>
    </source>
</evidence>
<dbReference type="EMBL" id="CP080507">
    <property type="protein sequence ID" value="QYM79630.1"/>
    <property type="molecule type" value="Genomic_DNA"/>
</dbReference>
<protein>
    <submittedName>
        <fullName evidence="5">STN domain-containing protein</fullName>
    </submittedName>
</protein>
<evidence type="ECO:0000256" key="3">
    <source>
        <dbReference type="ARBA" id="ARBA00023237"/>
    </source>
</evidence>
<sequence length="659" mass="72357">MFVAALALVRAVGAPEEEARHHFDIPAGAAETTLRKFSKQAGEDVVFPKDLVRDVRTAAVRGDFEAQEALERMTQGTPLVVSRRSPKAALVLARRADSPAQIIALPPYLVEDSVTPPWRYAQAPGLEVISRCPDDFVSELVATNDRLRQLLELILPARLQWHSDVPTAYVLLSDQTSPAATRELLAKLQERATSGAEVTVRTIPNYRFADADALAVFFIFNENLGTPQQLVLTPGYLRYLMENRVPALPRWFVEGLLKIYENAQVTTTPFGTSLARADTAFFRPRTDFSRGVPPAAEDRNRIVLPPVTWSALTASGKKDDDAEKAGWMPLAALLAEGPAQAEADPTAVLRGEEAALLIRWALDDAKGERAEALWRFVDACSRAPAAERAFTASFGLTYAEAETQLRKYLPSVGKKSVVLRRTQMDEAPTVELRDATAEEVARLKGDLSRLEVGYIREFQPVLTEKYLAQAQRVLRRAYDRGDRDPRLLAIMGLCACDAGDDAAARPLLEAAAGAGVVRPRVYFELARIVYAEARAHAAGGELARAEQEQVLRWLAAGRRQAPALPQVYDLYAALWLQARTRLERGDLAVLDEGLALFPRRVRLIYGAAMLNALSGEAARAVALTQQGLALAPEATMREHLEKLQAVLTTAEAAETKKGR</sequence>
<feature type="domain" description="Secretin/TonB short N-terminal" evidence="4">
    <location>
        <begin position="43"/>
        <end position="95"/>
    </location>
</feature>
<evidence type="ECO:0000259" key="4">
    <source>
        <dbReference type="SMART" id="SM00965"/>
    </source>
</evidence>
<organism evidence="5 6">
    <name type="scientific">Horticoccus luteus</name>
    <dbReference type="NCBI Taxonomy" id="2862869"/>
    <lineage>
        <taxon>Bacteria</taxon>
        <taxon>Pseudomonadati</taxon>
        <taxon>Verrucomicrobiota</taxon>
        <taxon>Opitutia</taxon>
        <taxon>Opitutales</taxon>
        <taxon>Opitutaceae</taxon>
        <taxon>Horticoccus</taxon>
    </lineage>
</organism>
<keyword evidence="6" id="KW-1185">Reference proteome</keyword>
<reference evidence="5" key="1">
    <citation type="submission" date="2021-08" db="EMBL/GenBank/DDBJ databases">
        <title>Genome of a novel bacterium of the phylum Verrucomicrobia, Oleiharenicola sp. KSB-15.</title>
        <authorList>
            <person name="Chung J.-H."/>
            <person name="Ahn J.-H."/>
            <person name="Yoon Y."/>
            <person name="Kim D.-Y."/>
            <person name="An S.-H."/>
            <person name="Park I."/>
            <person name="Yeon J."/>
        </authorList>
    </citation>
    <scope>NUCLEOTIDE SEQUENCE</scope>
    <source>
        <strain evidence="5">KSB-15</strain>
    </source>
</reference>
<evidence type="ECO:0000313" key="6">
    <source>
        <dbReference type="Proteomes" id="UP000825051"/>
    </source>
</evidence>
<accession>A0A8F9XHR8</accession>
<dbReference type="InterPro" id="IPR011662">
    <property type="entry name" value="Secretin/TonB_short_N"/>
</dbReference>
<gene>
    <name evidence="5" type="ORF">K0B96_03150</name>
</gene>
<dbReference type="RefSeq" id="WP_220163780.1">
    <property type="nucleotide sequence ID" value="NZ_CP080507.1"/>
</dbReference>
<dbReference type="AlphaFoldDB" id="A0A8F9XHR8"/>
<keyword evidence="2" id="KW-0472">Membrane</keyword>
<proteinExistence type="predicted"/>
<evidence type="ECO:0000256" key="2">
    <source>
        <dbReference type="ARBA" id="ARBA00023136"/>
    </source>
</evidence>
<keyword evidence="3" id="KW-0998">Cell outer membrane</keyword>
<dbReference type="Gene3D" id="3.55.50.30">
    <property type="match status" value="1"/>
</dbReference>
<dbReference type="SMART" id="SM00965">
    <property type="entry name" value="STN"/>
    <property type="match status" value="1"/>
</dbReference>
<evidence type="ECO:0000313" key="5">
    <source>
        <dbReference type="EMBL" id="QYM79630.1"/>
    </source>
</evidence>